<dbReference type="VEuPathDB" id="GiardiaDB:GMRT_13992"/>
<accession>A0A4Z1SUW3</accession>
<dbReference type="Gene3D" id="3.90.780.10">
    <property type="entry name" value="5'-Nucleotidase, C-terminal domain"/>
    <property type="match status" value="1"/>
</dbReference>
<dbReference type="SUPFAM" id="SSF56300">
    <property type="entry name" value="Metallo-dependent phosphatases"/>
    <property type="match status" value="1"/>
</dbReference>
<dbReference type="GO" id="GO:0016787">
    <property type="term" value="F:hydrolase activity"/>
    <property type="evidence" value="ECO:0007669"/>
    <property type="project" value="InterPro"/>
</dbReference>
<comment type="caution">
    <text evidence="1">The sequence shown here is derived from an EMBL/GenBank/DDBJ whole genome shotgun (WGS) entry which is preliminary data.</text>
</comment>
<dbReference type="OrthoDB" id="7722975at2759"/>
<dbReference type="PANTHER" id="PTHR11575">
    <property type="entry name" value="5'-NUCLEOTIDASE-RELATED"/>
    <property type="match status" value="1"/>
</dbReference>
<dbReference type="PANTHER" id="PTHR11575:SF22">
    <property type="entry name" value="ADL392WP"/>
    <property type="match status" value="1"/>
</dbReference>
<keyword evidence="2" id="KW-1185">Reference proteome</keyword>
<dbReference type="EMBL" id="VDLU01000001">
    <property type="protein sequence ID" value="TNJ29604.1"/>
    <property type="molecule type" value="Genomic_DNA"/>
</dbReference>
<protein>
    <submittedName>
        <fullName evidence="1">Serine/threonine-protein phosphatase</fullName>
    </submittedName>
</protein>
<reference evidence="1 2" key="1">
    <citation type="submission" date="2019-05" db="EMBL/GenBank/DDBJ databases">
        <title>The compact genome of Giardia muris reveals important steps in the evolution of intestinal protozoan parasites.</title>
        <authorList>
            <person name="Xu F."/>
            <person name="Jimenez-Gonzalez A."/>
            <person name="Einarsson E."/>
            <person name="Astvaldsson A."/>
            <person name="Peirasmaki D."/>
            <person name="Eckmann L."/>
            <person name="Andersson J.O."/>
            <person name="Svard S.G."/>
            <person name="Jerlstrom-Hultqvist J."/>
        </authorList>
    </citation>
    <scope>NUCLEOTIDE SEQUENCE [LARGE SCALE GENOMIC DNA]</scope>
    <source>
        <strain evidence="1 2">Roberts-Thomson</strain>
    </source>
</reference>
<dbReference type="Proteomes" id="UP000315496">
    <property type="component" value="Chromosome 1"/>
</dbReference>
<evidence type="ECO:0000313" key="1">
    <source>
        <dbReference type="EMBL" id="TNJ29604.1"/>
    </source>
</evidence>
<dbReference type="GO" id="GO:0005829">
    <property type="term" value="C:cytosol"/>
    <property type="evidence" value="ECO:0007669"/>
    <property type="project" value="TreeGrafter"/>
</dbReference>
<dbReference type="InterPro" id="IPR006179">
    <property type="entry name" value="5_nucleotidase/apyrase"/>
</dbReference>
<proteinExistence type="predicted"/>
<dbReference type="GO" id="GO:0009166">
    <property type="term" value="P:nucleotide catabolic process"/>
    <property type="evidence" value="ECO:0007669"/>
    <property type="project" value="InterPro"/>
</dbReference>
<dbReference type="SUPFAM" id="SSF55816">
    <property type="entry name" value="5'-nucleotidase (syn. UDP-sugar hydrolase), C-terminal domain"/>
    <property type="match status" value="1"/>
</dbReference>
<dbReference type="Gene3D" id="3.60.21.10">
    <property type="match status" value="1"/>
</dbReference>
<organism evidence="1 2">
    <name type="scientific">Giardia muris</name>
    <dbReference type="NCBI Taxonomy" id="5742"/>
    <lineage>
        <taxon>Eukaryota</taxon>
        <taxon>Metamonada</taxon>
        <taxon>Diplomonadida</taxon>
        <taxon>Hexamitidae</taxon>
        <taxon>Giardiinae</taxon>
        <taxon>Giardia</taxon>
    </lineage>
</organism>
<gene>
    <name evidence="1" type="ORF">GMRT_13992</name>
</gene>
<dbReference type="InterPro" id="IPR036907">
    <property type="entry name" value="5'-Nucleotdase_C_sf"/>
</dbReference>
<name>A0A4Z1SUW3_GIAMU</name>
<sequence>MLLLAVAYAALHVYHMSDDHGWIGGHTHETDASADYALVNYFVEQRCHQHRQAGDDCLFFNSGDFIQGSGLSDAGTPIGTFVYDILSLTSYDAITVGNHDISVEGTTDWVQRMLTKLLGERLVTTNVIVEESIGSHLLGSPYRVLDLPQSGIRVVVIGLLHQRAGADGVYATDPALLYKDPLFQEIVDLLPEMVIVLFHQGYDTDPNSFNAIRTSFRASLPPRTPIIFLGGHEHKQLWVYPFQDPEEGEEDFDALVSEPGYHARFISHLTIVPEAKGQGLRRAQKTDIPTDPTVLEDILGEPFKRFPDPSARRIQERFKLYSRGLDLGRILGIAPRTYEWPSTPTLSDGVWSLWLSEIIPTVLYPLDPTPLKAHEYCYISGSSFLPNGIFKGPVTLDDTYAFMPYTNERFIVFRAIPGDVLVQVYEYLSKSRKAHRDGMVPYYIWPLPQNLKSGELYDIVVVEYDSSAVQKALEAFGVDVSPEIFTDLDAHDVFVRFVKAHWQDE</sequence>
<evidence type="ECO:0000313" key="2">
    <source>
        <dbReference type="Proteomes" id="UP000315496"/>
    </source>
</evidence>
<dbReference type="AlphaFoldDB" id="A0A4Z1SUW3"/>
<dbReference type="InterPro" id="IPR029052">
    <property type="entry name" value="Metallo-depent_PP-like"/>
</dbReference>